<gene>
    <name evidence="2" type="ORF">B296_00005306</name>
</gene>
<accession>A0A427AVP3</accession>
<feature type="chain" id="PRO_5019337560" evidence="1">
    <location>
        <begin position="20"/>
        <end position="73"/>
    </location>
</feature>
<keyword evidence="1" id="KW-0732">Signal</keyword>
<protein>
    <submittedName>
        <fullName evidence="2">Uncharacterized protein</fullName>
    </submittedName>
</protein>
<evidence type="ECO:0000313" key="2">
    <source>
        <dbReference type="EMBL" id="RRT80186.1"/>
    </source>
</evidence>
<organism evidence="2 3">
    <name type="scientific">Ensete ventricosum</name>
    <name type="common">Abyssinian banana</name>
    <name type="synonym">Musa ensete</name>
    <dbReference type="NCBI Taxonomy" id="4639"/>
    <lineage>
        <taxon>Eukaryota</taxon>
        <taxon>Viridiplantae</taxon>
        <taxon>Streptophyta</taxon>
        <taxon>Embryophyta</taxon>
        <taxon>Tracheophyta</taxon>
        <taxon>Spermatophyta</taxon>
        <taxon>Magnoliopsida</taxon>
        <taxon>Liliopsida</taxon>
        <taxon>Zingiberales</taxon>
        <taxon>Musaceae</taxon>
        <taxon>Ensete</taxon>
    </lineage>
</organism>
<reference evidence="2 3" key="1">
    <citation type="journal article" date="2014" name="Agronomy (Basel)">
        <title>A Draft Genome Sequence for Ensete ventricosum, the Drought-Tolerant Tree Against Hunger.</title>
        <authorList>
            <person name="Harrison J."/>
            <person name="Moore K.A."/>
            <person name="Paszkiewicz K."/>
            <person name="Jones T."/>
            <person name="Grant M."/>
            <person name="Ambacheew D."/>
            <person name="Muzemil S."/>
            <person name="Studholme D.J."/>
        </authorList>
    </citation>
    <scope>NUCLEOTIDE SEQUENCE [LARGE SCALE GENOMIC DNA]</scope>
</reference>
<evidence type="ECO:0000256" key="1">
    <source>
        <dbReference type="SAM" id="SignalP"/>
    </source>
</evidence>
<sequence>MKKLMILLYPLSYSFGSVAQNLSSSLGPNGKNWITSYGSVENDSNQIHGLLEVVVTPVGSSRIEKDCSQFDIN</sequence>
<proteinExistence type="predicted"/>
<dbReference type="AlphaFoldDB" id="A0A427AVP3"/>
<feature type="signal peptide" evidence="1">
    <location>
        <begin position="1"/>
        <end position="19"/>
    </location>
</feature>
<comment type="caution">
    <text evidence="2">The sequence shown here is derived from an EMBL/GenBank/DDBJ whole genome shotgun (WGS) entry which is preliminary data.</text>
</comment>
<evidence type="ECO:0000313" key="3">
    <source>
        <dbReference type="Proteomes" id="UP000287651"/>
    </source>
</evidence>
<name>A0A427AVP3_ENSVE</name>
<dbReference type="Proteomes" id="UP000287651">
    <property type="component" value="Unassembled WGS sequence"/>
</dbReference>
<dbReference type="EMBL" id="AMZH03001205">
    <property type="protein sequence ID" value="RRT80186.1"/>
    <property type="molecule type" value="Genomic_DNA"/>
</dbReference>